<protein>
    <submittedName>
        <fullName evidence="1">Uncharacterized protein</fullName>
    </submittedName>
</protein>
<accession>A0A6C0HUQ1</accession>
<dbReference type="EMBL" id="MN740016">
    <property type="protein sequence ID" value="QHT84252.1"/>
    <property type="molecule type" value="Genomic_DNA"/>
</dbReference>
<evidence type="ECO:0000313" key="1">
    <source>
        <dbReference type="EMBL" id="QHT84252.1"/>
    </source>
</evidence>
<proteinExistence type="predicted"/>
<sequence length="106" mass="12318">MTSYIQTRSLTQKATLTDSPIECGIRRVAEDNHAKPSNTIQTPKYTYDLRSSTPKEHEVHLDFDESTRAWNSNKRSIGNGCYTYLVNEPVVERPKRMRRSPVRYQV</sequence>
<organism evidence="1">
    <name type="scientific">viral metagenome</name>
    <dbReference type="NCBI Taxonomy" id="1070528"/>
    <lineage>
        <taxon>unclassified sequences</taxon>
        <taxon>metagenomes</taxon>
        <taxon>organismal metagenomes</taxon>
    </lineage>
</organism>
<dbReference type="AlphaFoldDB" id="A0A6C0HUQ1"/>
<reference evidence="1" key="1">
    <citation type="journal article" date="2020" name="Nature">
        <title>Giant virus diversity and host interactions through global metagenomics.</title>
        <authorList>
            <person name="Schulz F."/>
            <person name="Roux S."/>
            <person name="Paez-Espino D."/>
            <person name="Jungbluth S."/>
            <person name="Walsh D.A."/>
            <person name="Denef V.J."/>
            <person name="McMahon K.D."/>
            <person name="Konstantinidis K.T."/>
            <person name="Eloe-Fadrosh E.A."/>
            <person name="Kyrpides N.C."/>
            <person name="Woyke T."/>
        </authorList>
    </citation>
    <scope>NUCLEOTIDE SEQUENCE</scope>
    <source>
        <strain evidence="1">GVMAG-M-3300023184-16</strain>
    </source>
</reference>
<name>A0A6C0HUQ1_9ZZZZ</name>